<reference evidence="2" key="3">
    <citation type="journal article" date="2000" name="Genome Res.">
        <title>RIKEN integrated sequence analysis (RISA) system--384-format sequencing pipeline with 384 multicapillary sequencer.</title>
        <authorList>
            <person name="Shibata K."/>
            <person name="Itoh M."/>
            <person name="Aizawa K."/>
            <person name="Nagaoka S."/>
            <person name="Sasaki N."/>
            <person name="Carninci P."/>
            <person name="Konno H."/>
            <person name="Akiyama J."/>
            <person name="Nishi K."/>
            <person name="Kitsunai T."/>
            <person name="Tashiro H."/>
            <person name="Itoh M."/>
            <person name="Sumi N."/>
            <person name="Ishii Y."/>
            <person name="Nakamura S."/>
            <person name="Hazama M."/>
            <person name="Nishine T."/>
            <person name="Harada A."/>
            <person name="Yamamoto R."/>
            <person name="Matsumoto H."/>
            <person name="Sakaguchi S."/>
            <person name="Ikegami T."/>
            <person name="Kashiwagi K."/>
            <person name="Fujiwake S."/>
            <person name="Inoue K."/>
            <person name="Togawa Y."/>
            <person name="Izawa M."/>
            <person name="Ohara E."/>
            <person name="Watahiki M."/>
            <person name="Yoneda Y."/>
            <person name="Ishikawa T."/>
            <person name="Ozawa K."/>
            <person name="Tanaka T."/>
            <person name="Matsuura S."/>
            <person name="Kawai J."/>
            <person name="Okazaki Y."/>
            <person name="Muramatsu M."/>
            <person name="Inoue Y."/>
            <person name="Kira A."/>
            <person name="Hayashizaki Y."/>
        </authorList>
    </citation>
    <scope>NUCLEOTIDE SEQUENCE</scope>
    <source>
        <strain evidence="2">NOD</strain>
        <tissue evidence="2">Thymus</tissue>
    </source>
</reference>
<evidence type="ECO:0000256" key="1">
    <source>
        <dbReference type="SAM" id="MobiDB-lite"/>
    </source>
</evidence>
<reference evidence="2" key="5">
    <citation type="journal article" date="2002" name="Nature">
        <title>Analysis of the mouse transcriptome based on functional annotation of 60,770 full-length cDNAs.</title>
        <authorList>
            <consortium name="The FANTOM Consortium and the RIKEN Genome Exploration Research Group Phase I and II Team"/>
        </authorList>
    </citation>
    <scope>NUCLEOTIDE SEQUENCE</scope>
    <source>
        <strain evidence="2">NOD</strain>
        <tissue evidence="2">Thymus</tissue>
    </source>
</reference>
<reference evidence="2" key="7">
    <citation type="journal article" date="2005" name="Science">
        <title>The Transcriptional Landscape of the Mammalian Genome.</title>
        <authorList>
            <consortium name="The FANTOM Consortium"/>
            <consortium name="Riken Genome Exploration Research Group and Genome Science Group (Genome Network Project Core Group)"/>
        </authorList>
    </citation>
    <scope>NUCLEOTIDE SEQUENCE</scope>
    <source>
        <strain evidence="2">NOD</strain>
        <tissue evidence="2">Thymus</tissue>
    </source>
</reference>
<sequence>MRRPHLPLRAAAWAARPVAVCWTAARGGAGLGEATERAPARDAGAWGFPRGRDPGGPVWEDAALAGPLGRGSPHPHGVLSVCSLHPFPDWPEADVSDHLSL</sequence>
<reference evidence="2" key="1">
    <citation type="journal article" date="1999" name="Methods Enzymol.">
        <title>High-efficiency full-length cDNA cloning.</title>
        <authorList>
            <person name="Carninci P."/>
            <person name="Hayashizaki Y."/>
        </authorList>
    </citation>
    <scope>NUCLEOTIDE SEQUENCE</scope>
    <source>
        <strain evidence="2">NOD</strain>
        <tissue evidence="2">Thymus</tissue>
    </source>
</reference>
<feature type="region of interest" description="Disordered" evidence="1">
    <location>
        <begin position="31"/>
        <end position="55"/>
    </location>
</feature>
<organism evidence="2">
    <name type="scientific">Mus musculus</name>
    <name type="common">Mouse</name>
    <dbReference type="NCBI Taxonomy" id="10090"/>
    <lineage>
        <taxon>Eukaryota</taxon>
        <taxon>Metazoa</taxon>
        <taxon>Chordata</taxon>
        <taxon>Craniata</taxon>
        <taxon>Vertebrata</taxon>
        <taxon>Euteleostomi</taxon>
        <taxon>Mammalia</taxon>
        <taxon>Eutheria</taxon>
        <taxon>Euarchontoglires</taxon>
        <taxon>Glires</taxon>
        <taxon>Rodentia</taxon>
        <taxon>Myomorpha</taxon>
        <taxon>Muroidea</taxon>
        <taxon>Muridae</taxon>
        <taxon>Murinae</taxon>
        <taxon>Mus</taxon>
        <taxon>Mus</taxon>
    </lineage>
</organism>
<evidence type="ECO:0000313" key="3">
    <source>
        <dbReference type="MGI" id="MGI:98423"/>
    </source>
</evidence>
<gene>
    <name evidence="3" type="primary">Ssb</name>
</gene>
<reference evidence="2" key="4">
    <citation type="journal article" date="2001" name="Nature">
        <title>Functional annotation of a full-length mouse cDNA collection.</title>
        <authorList>
            <consortium name="The RIKEN Genome Exploration Research Group Phase II Team and the FANTOM Consortium"/>
        </authorList>
    </citation>
    <scope>NUCLEOTIDE SEQUENCE</scope>
    <source>
        <strain evidence="2">NOD</strain>
        <tissue evidence="2">Thymus</tissue>
    </source>
</reference>
<evidence type="ECO:0000313" key="2">
    <source>
        <dbReference type="EMBL" id="BAC40309.1"/>
    </source>
</evidence>
<dbReference type="EMBL" id="AK088370">
    <property type="protein sequence ID" value="BAC40309.1"/>
    <property type="molecule type" value="mRNA"/>
</dbReference>
<reference evidence="2" key="8">
    <citation type="journal article" date="2005" name="Science">
        <title>Antisense Transcription in the Mammalian Transcriptome.</title>
        <authorList>
            <consortium name="RIKEN Genome Exploration Research Group and Genome Science Group (Genome Network Project Core Group) and the FANTOM Consortium"/>
        </authorList>
    </citation>
    <scope>NUCLEOTIDE SEQUENCE</scope>
    <source>
        <strain evidence="2">NOD</strain>
        <tissue evidence="2">Thymus</tissue>
    </source>
</reference>
<dbReference type="AGR" id="MGI:98423"/>
<proteinExistence type="evidence at transcript level"/>
<dbReference type="AlphaFoldDB" id="Q8BTY4"/>
<reference evidence="2" key="6">
    <citation type="submission" date="2002-04" db="EMBL/GenBank/DDBJ databases">
        <authorList>
            <person name="Adachi J."/>
            <person name="Aizawa K."/>
            <person name="Akimura T."/>
            <person name="Arakawa T."/>
            <person name="Bono H."/>
            <person name="Carninci P."/>
            <person name="Fukuda S."/>
            <person name="Furuno M."/>
            <person name="Hanagaki T."/>
            <person name="Hara A."/>
            <person name="Hashizume W."/>
            <person name="Hayashida K."/>
            <person name="Hayatsu N."/>
            <person name="Hiramoto K."/>
            <person name="Hiraoka T."/>
            <person name="Hirozane T."/>
            <person name="Hori F."/>
            <person name="Imotani K."/>
            <person name="Ishii Y."/>
            <person name="Itoh M."/>
            <person name="Kagawa I."/>
            <person name="Kasukawa T."/>
            <person name="Katoh H."/>
            <person name="Kawai J."/>
            <person name="Kojima Y."/>
            <person name="Kondo S."/>
            <person name="Konno H."/>
            <person name="Kouda M."/>
            <person name="Koya S."/>
            <person name="Kurihara C."/>
            <person name="Matsuyama T."/>
            <person name="Miyazaki A."/>
            <person name="Murata M."/>
            <person name="Nakamura M."/>
            <person name="Nishi K."/>
            <person name="Nomura K."/>
            <person name="Numazaki R."/>
            <person name="Ohno M."/>
            <person name="Ohsato N."/>
            <person name="Okazaki Y."/>
            <person name="Saito R."/>
            <person name="Saitoh H."/>
            <person name="Sakai C."/>
            <person name="Sakai K."/>
            <person name="Sakazume N."/>
            <person name="Sano H."/>
            <person name="Sasaki D."/>
            <person name="Shibata K."/>
            <person name="Shinagawa A."/>
            <person name="Shiraki T."/>
            <person name="Sogabe Y."/>
            <person name="Tagami M."/>
            <person name="Tagawa A."/>
            <person name="Takahashi F."/>
            <person name="Takaku-Akahira S."/>
            <person name="Takeda Y."/>
            <person name="Tanaka T."/>
            <person name="Tomaru A."/>
            <person name="Toya T."/>
            <person name="Yasunishi A."/>
            <person name="Muramatsu M."/>
            <person name="Hayashizaki Y."/>
        </authorList>
    </citation>
    <scope>NUCLEOTIDE SEQUENCE</scope>
    <source>
        <strain evidence="2">NOD</strain>
        <tissue evidence="2">Thymus</tissue>
    </source>
</reference>
<dbReference type="MGI" id="MGI:98423">
    <property type="gene designation" value="Ssb"/>
</dbReference>
<name>Q8BTY4_MOUSE</name>
<accession>Q8BTY4</accession>
<reference evidence="2" key="2">
    <citation type="journal article" date="2000" name="Genome Res.">
        <title>Normalization and subtraction of cap-trapper-selected cDNAs to prepare full-length cDNA libraries for rapid discovery of new genes.</title>
        <authorList>
            <person name="Carninci P."/>
            <person name="Shibata Y."/>
            <person name="Hayatsu N."/>
            <person name="Sugahara Y."/>
            <person name="Shibata K."/>
            <person name="Itoh M."/>
            <person name="Konno H."/>
            <person name="Okazaki Y."/>
            <person name="Muramatsu M."/>
            <person name="Hayashizaki Y."/>
        </authorList>
    </citation>
    <scope>NUCLEOTIDE SEQUENCE</scope>
    <source>
        <strain evidence="2">NOD</strain>
        <tissue evidence="2">Thymus</tissue>
    </source>
</reference>
<protein>
    <submittedName>
        <fullName evidence="2">Uncharacterized protein</fullName>
    </submittedName>
</protein>